<protein>
    <recommendedName>
        <fullName evidence="6">Antifreeze protein</fullName>
    </recommendedName>
</protein>
<sequence length="183" mass="19016">MLRSLNAFSMTVFIATAIKGQNLTDFGTTSCGCCPSPSCQASSVPCSANSNCECLFMTITTGGMCADTVISCQNLISCENDNMTCSVPNTICVNNTRCARPVCFPIQRASFQTCPPLNARISSTTAIPMNTTILVGNSTIKGITATATTTVTATMSTAKITTATVSTTKITTTTVTTSNILGK</sequence>
<reference evidence="2" key="1">
    <citation type="submission" date="2021-02" db="EMBL/GenBank/DDBJ databases">
        <authorList>
            <person name="Nowell W R."/>
        </authorList>
    </citation>
    <scope>NUCLEOTIDE SEQUENCE</scope>
</reference>
<feature type="chain" id="PRO_5036412248" description="Antifreeze protein" evidence="1">
    <location>
        <begin position="21"/>
        <end position="183"/>
    </location>
</feature>
<dbReference type="EMBL" id="CAJNOV010014993">
    <property type="protein sequence ID" value="CAF1565440.1"/>
    <property type="molecule type" value="Genomic_DNA"/>
</dbReference>
<dbReference type="OrthoDB" id="10029907at2759"/>
<dbReference type="Proteomes" id="UP000663855">
    <property type="component" value="Unassembled WGS sequence"/>
</dbReference>
<dbReference type="Proteomes" id="UP000663824">
    <property type="component" value="Unassembled WGS sequence"/>
</dbReference>
<keyword evidence="1" id="KW-0732">Signal</keyword>
<proteinExistence type="predicted"/>
<organism evidence="2 5">
    <name type="scientific">Rotaria magnacalcarata</name>
    <dbReference type="NCBI Taxonomy" id="392030"/>
    <lineage>
        <taxon>Eukaryota</taxon>
        <taxon>Metazoa</taxon>
        <taxon>Spiralia</taxon>
        <taxon>Gnathifera</taxon>
        <taxon>Rotifera</taxon>
        <taxon>Eurotatoria</taxon>
        <taxon>Bdelloidea</taxon>
        <taxon>Philodinida</taxon>
        <taxon>Philodinidae</taxon>
        <taxon>Rotaria</taxon>
    </lineage>
</organism>
<dbReference type="AlphaFoldDB" id="A0A815S3D2"/>
<evidence type="ECO:0008006" key="6">
    <source>
        <dbReference type="Google" id="ProtNLM"/>
    </source>
</evidence>
<feature type="signal peptide" evidence="1">
    <location>
        <begin position="1"/>
        <end position="20"/>
    </location>
</feature>
<evidence type="ECO:0000313" key="4">
    <source>
        <dbReference type="EMBL" id="CAF2125519.1"/>
    </source>
</evidence>
<evidence type="ECO:0000313" key="5">
    <source>
        <dbReference type="Proteomes" id="UP000663834"/>
    </source>
</evidence>
<dbReference type="EMBL" id="CAJNRE010014164">
    <property type="protein sequence ID" value="CAF2125519.1"/>
    <property type="molecule type" value="Genomic_DNA"/>
</dbReference>
<evidence type="ECO:0000313" key="2">
    <source>
        <dbReference type="EMBL" id="CAF1486864.1"/>
    </source>
</evidence>
<name>A0A815S3D2_9BILA</name>
<evidence type="ECO:0000256" key="1">
    <source>
        <dbReference type="SAM" id="SignalP"/>
    </source>
</evidence>
<comment type="caution">
    <text evidence="2">The sequence shown here is derived from an EMBL/GenBank/DDBJ whole genome shotgun (WGS) entry which is preliminary data.</text>
</comment>
<accession>A0A815S3D2</accession>
<dbReference type="EMBL" id="CAJNOW010006474">
    <property type="protein sequence ID" value="CAF1486864.1"/>
    <property type="molecule type" value="Genomic_DNA"/>
</dbReference>
<dbReference type="Proteomes" id="UP000663834">
    <property type="component" value="Unassembled WGS sequence"/>
</dbReference>
<gene>
    <name evidence="3" type="ORF">CJN711_LOCUS31489</name>
    <name evidence="2" type="ORF">KQP761_LOCUS13879</name>
    <name evidence="4" type="ORF">MBJ925_LOCUS26691</name>
</gene>
<evidence type="ECO:0000313" key="3">
    <source>
        <dbReference type="EMBL" id="CAF1565440.1"/>
    </source>
</evidence>